<keyword evidence="2" id="KW-1185">Reference proteome</keyword>
<gene>
    <name evidence="1" type="ORF">PCOR1329_LOCUS36617</name>
</gene>
<name>A0ABN9T923_9DINO</name>
<evidence type="ECO:0000313" key="1">
    <source>
        <dbReference type="EMBL" id="CAK0841405.1"/>
    </source>
</evidence>
<organism evidence="1 2">
    <name type="scientific">Prorocentrum cordatum</name>
    <dbReference type="NCBI Taxonomy" id="2364126"/>
    <lineage>
        <taxon>Eukaryota</taxon>
        <taxon>Sar</taxon>
        <taxon>Alveolata</taxon>
        <taxon>Dinophyceae</taxon>
        <taxon>Prorocentrales</taxon>
        <taxon>Prorocentraceae</taxon>
        <taxon>Prorocentrum</taxon>
    </lineage>
</organism>
<comment type="caution">
    <text evidence="1">The sequence shown here is derived from an EMBL/GenBank/DDBJ whole genome shotgun (WGS) entry which is preliminary data.</text>
</comment>
<reference evidence="1" key="1">
    <citation type="submission" date="2023-10" db="EMBL/GenBank/DDBJ databases">
        <authorList>
            <person name="Chen Y."/>
            <person name="Shah S."/>
            <person name="Dougan E. K."/>
            <person name="Thang M."/>
            <person name="Chan C."/>
        </authorList>
    </citation>
    <scope>NUCLEOTIDE SEQUENCE [LARGE SCALE GENOMIC DNA]</scope>
</reference>
<accession>A0ABN9T923</accession>
<sequence length="95" mass="10360">MALAHGTRDAPVFERAFDEYERLAGLRLHRGKTVWVPLSLVPTAVARALLHRLAESSPCAGTPLTSASRWGLGAGKCLGPSRWRSTSHQRARGEQ</sequence>
<proteinExistence type="predicted"/>
<evidence type="ECO:0000313" key="2">
    <source>
        <dbReference type="Proteomes" id="UP001189429"/>
    </source>
</evidence>
<dbReference type="EMBL" id="CAUYUJ010014453">
    <property type="protein sequence ID" value="CAK0841405.1"/>
    <property type="molecule type" value="Genomic_DNA"/>
</dbReference>
<dbReference type="Proteomes" id="UP001189429">
    <property type="component" value="Unassembled WGS sequence"/>
</dbReference>
<protein>
    <submittedName>
        <fullName evidence="1">Uncharacterized protein</fullName>
    </submittedName>
</protein>